<name>A0A934JRG7_9BACT</name>
<evidence type="ECO:0000313" key="1">
    <source>
        <dbReference type="EMBL" id="MBJ7593697.1"/>
    </source>
</evidence>
<accession>A0A934JRG7</accession>
<protein>
    <submittedName>
        <fullName evidence="1">Uncharacterized protein</fullName>
    </submittedName>
</protein>
<comment type="caution">
    <text evidence="1">The sequence shown here is derived from an EMBL/GenBank/DDBJ whole genome shotgun (WGS) entry which is preliminary data.</text>
</comment>
<evidence type="ECO:0000313" key="2">
    <source>
        <dbReference type="Proteomes" id="UP000606991"/>
    </source>
</evidence>
<dbReference type="RefSeq" id="WP_337309225.1">
    <property type="nucleotide sequence ID" value="NZ_JAEKNS010000033.1"/>
</dbReference>
<sequence length="67" mass="7683">MDWCRTQLLDLVSGWDAADDSQRSQLLSNLFASIEAESLRQRGLRFIAVPRAAWRAFFQLLALARET</sequence>
<gene>
    <name evidence="1" type="ORF">JF886_02355</name>
</gene>
<dbReference type="EMBL" id="JAEKNS010000033">
    <property type="protein sequence ID" value="MBJ7593697.1"/>
    <property type="molecule type" value="Genomic_DNA"/>
</dbReference>
<dbReference type="AlphaFoldDB" id="A0A934JRG7"/>
<dbReference type="Proteomes" id="UP000606991">
    <property type="component" value="Unassembled WGS sequence"/>
</dbReference>
<organism evidence="1 2">
    <name type="scientific">Candidatus Aeolococcus gillhamiae</name>
    <dbReference type="NCBI Taxonomy" id="3127015"/>
    <lineage>
        <taxon>Bacteria</taxon>
        <taxon>Bacillati</taxon>
        <taxon>Candidatus Dormiibacterota</taxon>
        <taxon>Candidatus Dormibacteria</taxon>
        <taxon>Candidatus Aeolococcales</taxon>
        <taxon>Candidatus Aeolococcaceae</taxon>
        <taxon>Candidatus Aeolococcus</taxon>
    </lineage>
</organism>
<proteinExistence type="predicted"/>
<reference evidence="1 2" key="1">
    <citation type="submission" date="2020-10" db="EMBL/GenBank/DDBJ databases">
        <title>Ca. Dormibacterota MAGs.</title>
        <authorList>
            <person name="Montgomery K."/>
        </authorList>
    </citation>
    <scope>NUCLEOTIDE SEQUENCE [LARGE SCALE GENOMIC DNA]</scope>
    <source>
        <strain evidence="1">SC8812_S17_18</strain>
    </source>
</reference>